<dbReference type="InterPro" id="IPR013083">
    <property type="entry name" value="Znf_RING/FYVE/PHD"/>
</dbReference>
<dbReference type="InterPro" id="IPR045899">
    <property type="entry name" value="ATL71-like"/>
</dbReference>
<keyword evidence="1" id="KW-0863">Zinc-finger</keyword>
<dbReference type="InterPro" id="IPR001841">
    <property type="entry name" value="Znf_RING"/>
</dbReference>
<organism evidence="4 5">
    <name type="scientific">Cajanus cajan</name>
    <name type="common">Pigeon pea</name>
    <name type="synonym">Cajanus indicus</name>
    <dbReference type="NCBI Taxonomy" id="3821"/>
    <lineage>
        <taxon>Eukaryota</taxon>
        <taxon>Viridiplantae</taxon>
        <taxon>Streptophyta</taxon>
        <taxon>Embryophyta</taxon>
        <taxon>Tracheophyta</taxon>
        <taxon>Spermatophyta</taxon>
        <taxon>Magnoliopsida</taxon>
        <taxon>eudicotyledons</taxon>
        <taxon>Gunneridae</taxon>
        <taxon>Pentapetalae</taxon>
        <taxon>rosids</taxon>
        <taxon>fabids</taxon>
        <taxon>Fabales</taxon>
        <taxon>Fabaceae</taxon>
        <taxon>Papilionoideae</taxon>
        <taxon>50 kb inversion clade</taxon>
        <taxon>NPAAA clade</taxon>
        <taxon>indigoferoid/millettioid clade</taxon>
        <taxon>Phaseoleae</taxon>
        <taxon>Cajanus</taxon>
    </lineage>
</organism>
<name>A0A151U2U5_CAJCA</name>
<dbReference type="PANTHER" id="PTHR46719">
    <property type="entry name" value="TRANSCRIPTION FACTOR C2H2 FAMILY-RELATED"/>
    <property type="match status" value="1"/>
</dbReference>
<accession>A0A151U2U5</accession>
<dbReference type="Gramene" id="C.cajan_06104.t">
    <property type="protein sequence ID" value="C.cajan_06104.t.cds1"/>
    <property type="gene ID" value="C.cajan_06104"/>
</dbReference>
<keyword evidence="1" id="KW-0862">Zinc</keyword>
<dbReference type="SMART" id="SM00184">
    <property type="entry name" value="RING"/>
    <property type="match status" value="1"/>
</dbReference>
<dbReference type="GO" id="GO:0008270">
    <property type="term" value="F:zinc ion binding"/>
    <property type="evidence" value="ECO:0007669"/>
    <property type="project" value="UniProtKB-KW"/>
</dbReference>
<evidence type="ECO:0000313" key="5">
    <source>
        <dbReference type="Proteomes" id="UP000075243"/>
    </source>
</evidence>
<evidence type="ECO:0000313" key="4">
    <source>
        <dbReference type="EMBL" id="KYP73627.1"/>
    </source>
</evidence>
<reference evidence="4 5" key="1">
    <citation type="journal article" date="2012" name="Nat. Biotechnol.">
        <title>Draft genome sequence of pigeonpea (Cajanus cajan), an orphan legume crop of resource-poor farmers.</title>
        <authorList>
            <person name="Varshney R.K."/>
            <person name="Chen W."/>
            <person name="Li Y."/>
            <person name="Bharti A.K."/>
            <person name="Saxena R.K."/>
            <person name="Schlueter J.A."/>
            <person name="Donoghue M.T."/>
            <person name="Azam S."/>
            <person name="Fan G."/>
            <person name="Whaley A.M."/>
            <person name="Farmer A.D."/>
            <person name="Sheridan J."/>
            <person name="Iwata A."/>
            <person name="Tuteja R."/>
            <person name="Penmetsa R.V."/>
            <person name="Wu W."/>
            <person name="Upadhyaya H.D."/>
            <person name="Yang S.P."/>
            <person name="Shah T."/>
            <person name="Saxena K.B."/>
            <person name="Michael T."/>
            <person name="McCombie W.R."/>
            <person name="Yang B."/>
            <person name="Zhang G."/>
            <person name="Yang H."/>
            <person name="Wang J."/>
            <person name="Spillane C."/>
            <person name="Cook D.R."/>
            <person name="May G.D."/>
            <person name="Xu X."/>
            <person name="Jackson S.A."/>
        </authorList>
    </citation>
    <scope>NUCLEOTIDE SEQUENCE [LARGE SCALE GENOMIC DNA]</scope>
    <source>
        <strain evidence="5">cv. Asha</strain>
    </source>
</reference>
<feature type="transmembrane region" description="Helical" evidence="2">
    <location>
        <begin position="6"/>
        <end position="29"/>
    </location>
</feature>
<keyword evidence="2" id="KW-1133">Transmembrane helix</keyword>
<dbReference type="STRING" id="3821.A0A151U2U5"/>
<dbReference type="Gene3D" id="3.30.40.10">
    <property type="entry name" value="Zinc/RING finger domain, C3HC4 (zinc finger)"/>
    <property type="match status" value="1"/>
</dbReference>
<dbReference type="SUPFAM" id="SSF57850">
    <property type="entry name" value="RING/U-box"/>
    <property type="match status" value="1"/>
</dbReference>
<keyword evidence="5" id="KW-1185">Reference proteome</keyword>
<sequence>MRKAEYVLFYFPIGILIVFTITTFICHYCRYRSMQNMQHDSTTITIHVHKRNDIVNNYPVILYSEAKNHESNPESITCCSICLADYKDKEWLKLLPHCGHLFHRDCIDKWLQVNLSCPMCRNSPLLTSVEVTRLATQDMIK</sequence>
<feature type="domain" description="RING-type" evidence="3">
    <location>
        <begin position="79"/>
        <end position="121"/>
    </location>
</feature>
<dbReference type="Proteomes" id="UP000075243">
    <property type="component" value="Chromosome 2"/>
</dbReference>
<dbReference type="EMBL" id="CM003604">
    <property type="protein sequence ID" value="KYP73627.1"/>
    <property type="molecule type" value="Genomic_DNA"/>
</dbReference>
<keyword evidence="2" id="KW-0472">Membrane</keyword>
<gene>
    <name evidence="4" type="ORF">KK1_006273</name>
</gene>
<keyword evidence="2" id="KW-0812">Transmembrane</keyword>
<dbReference type="AlphaFoldDB" id="A0A151U2U5"/>
<evidence type="ECO:0000256" key="2">
    <source>
        <dbReference type="SAM" id="Phobius"/>
    </source>
</evidence>
<dbReference type="PANTHER" id="PTHR46719:SF22">
    <property type="entry name" value="ZINC FINGER, C3HC4 TYPE (RING FINGER) PROTEIN"/>
    <property type="match status" value="1"/>
</dbReference>
<proteinExistence type="predicted"/>
<dbReference type="OMA" id="YPKLTYS"/>
<evidence type="ECO:0000259" key="3">
    <source>
        <dbReference type="PROSITE" id="PS50089"/>
    </source>
</evidence>
<protein>
    <submittedName>
        <fullName evidence="4">RING-H2 finger protein ATL2I</fullName>
    </submittedName>
</protein>
<dbReference type="Pfam" id="PF13639">
    <property type="entry name" value="zf-RING_2"/>
    <property type="match status" value="1"/>
</dbReference>
<dbReference type="PROSITE" id="PS50089">
    <property type="entry name" value="ZF_RING_2"/>
    <property type="match status" value="1"/>
</dbReference>
<evidence type="ECO:0000256" key="1">
    <source>
        <dbReference type="PROSITE-ProRule" id="PRU00175"/>
    </source>
</evidence>
<keyword evidence="1" id="KW-0479">Metal-binding</keyword>